<feature type="transmembrane region" description="Helical" evidence="1">
    <location>
        <begin position="64"/>
        <end position="85"/>
    </location>
</feature>
<keyword evidence="1" id="KW-1133">Transmembrane helix</keyword>
<comment type="caution">
    <text evidence="2">The sequence shown here is derived from an EMBL/GenBank/DDBJ whole genome shotgun (WGS) entry which is preliminary data.</text>
</comment>
<keyword evidence="1" id="KW-0472">Membrane</keyword>
<dbReference type="EMBL" id="SNRX01000003">
    <property type="protein sequence ID" value="KAA6303111.1"/>
    <property type="molecule type" value="Genomic_DNA"/>
</dbReference>
<evidence type="ECO:0000313" key="3">
    <source>
        <dbReference type="Proteomes" id="UP000324575"/>
    </source>
</evidence>
<keyword evidence="1" id="KW-0812">Transmembrane</keyword>
<sequence>MDTFRNKIDRREYLHNLGIYTAIAGYFLWYDDNIGNVWQSFGFAFCISILMFIIFLIGKCKFKFAVSILSGVFTASVLMLVFDLIK</sequence>
<dbReference type="AlphaFoldDB" id="A0A5M8P3Y4"/>
<feature type="transmembrane region" description="Helical" evidence="1">
    <location>
        <begin position="12"/>
        <end position="30"/>
    </location>
</feature>
<reference evidence="2 3" key="1">
    <citation type="submission" date="2019-03" db="EMBL/GenBank/DDBJ databases">
        <title>Single cell metagenomics reveals metabolic interactions within the superorganism composed of flagellate Streblomastix strix and complex community of Bacteroidetes bacteria on its surface.</title>
        <authorList>
            <person name="Treitli S.C."/>
            <person name="Kolisko M."/>
            <person name="Husnik F."/>
            <person name="Keeling P."/>
            <person name="Hampl V."/>
        </authorList>
    </citation>
    <scope>NUCLEOTIDE SEQUENCE [LARGE SCALE GENOMIC DNA]</scope>
    <source>
        <strain evidence="2">St1</strain>
    </source>
</reference>
<gene>
    <name evidence="2" type="ORF">EZS26_000714</name>
</gene>
<feature type="transmembrane region" description="Helical" evidence="1">
    <location>
        <begin position="36"/>
        <end position="57"/>
    </location>
</feature>
<organism evidence="2 3">
    <name type="scientific">Candidatus Ordinivivax streblomastigis</name>
    <dbReference type="NCBI Taxonomy" id="2540710"/>
    <lineage>
        <taxon>Bacteria</taxon>
        <taxon>Pseudomonadati</taxon>
        <taxon>Bacteroidota</taxon>
        <taxon>Bacteroidia</taxon>
        <taxon>Bacteroidales</taxon>
        <taxon>Candidatus Ordinivivax</taxon>
    </lineage>
</organism>
<protein>
    <submittedName>
        <fullName evidence="2">Uncharacterized protein</fullName>
    </submittedName>
</protein>
<dbReference type="Proteomes" id="UP000324575">
    <property type="component" value="Unassembled WGS sequence"/>
</dbReference>
<evidence type="ECO:0000313" key="2">
    <source>
        <dbReference type="EMBL" id="KAA6303111.1"/>
    </source>
</evidence>
<evidence type="ECO:0000256" key="1">
    <source>
        <dbReference type="SAM" id="Phobius"/>
    </source>
</evidence>
<name>A0A5M8P3Y4_9BACT</name>
<proteinExistence type="predicted"/>
<accession>A0A5M8P3Y4</accession>